<sequence>MYGPMLCLLTSPHEVRALHVPGNQVRVNWSICACALPIHVCKYDPRAPPSPSIGVRLGTATIGLWLPSAPQVSTMAAPRRRTRKHA</sequence>
<dbReference type="AlphaFoldDB" id="A0A6B0UBI6"/>
<proteinExistence type="predicted"/>
<accession>A0A6B0UBI6</accession>
<name>A0A6B0UBI6_IXORI</name>
<protein>
    <submittedName>
        <fullName evidence="1">Putative secreted protein</fullName>
    </submittedName>
</protein>
<reference evidence="1" key="1">
    <citation type="submission" date="2019-12" db="EMBL/GenBank/DDBJ databases">
        <title>An insight into the sialome of adult female Ixodes ricinus ticks feeding for 6 days.</title>
        <authorList>
            <person name="Perner J."/>
            <person name="Ribeiro J.M.C."/>
        </authorList>
    </citation>
    <scope>NUCLEOTIDE SEQUENCE</scope>
    <source>
        <strain evidence="1">Semi-engorged</strain>
        <tissue evidence="1">Salivary glands</tissue>
    </source>
</reference>
<dbReference type="EMBL" id="GIFC01003483">
    <property type="protein sequence ID" value="MXU85566.1"/>
    <property type="molecule type" value="Transcribed_RNA"/>
</dbReference>
<organism evidence="1">
    <name type="scientific">Ixodes ricinus</name>
    <name type="common">Common tick</name>
    <name type="synonym">Acarus ricinus</name>
    <dbReference type="NCBI Taxonomy" id="34613"/>
    <lineage>
        <taxon>Eukaryota</taxon>
        <taxon>Metazoa</taxon>
        <taxon>Ecdysozoa</taxon>
        <taxon>Arthropoda</taxon>
        <taxon>Chelicerata</taxon>
        <taxon>Arachnida</taxon>
        <taxon>Acari</taxon>
        <taxon>Parasitiformes</taxon>
        <taxon>Ixodida</taxon>
        <taxon>Ixodoidea</taxon>
        <taxon>Ixodidae</taxon>
        <taxon>Ixodinae</taxon>
        <taxon>Ixodes</taxon>
    </lineage>
</organism>
<evidence type="ECO:0000313" key="1">
    <source>
        <dbReference type="EMBL" id="MXU85566.1"/>
    </source>
</evidence>